<dbReference type="GO" id="GO:1902369">
    <property type="term" value="P:negative regulation of RNA catabolic process"/>
    <property type="evidence" value="ECO:0007669"/>
    <property type="project" value="TreeGrafter"/>
</dbReference>
<evidence type="ECO:0000256" key="1">
    <source>
        <dbReference type="ARBA" id="ARBA00004123"/>
    </source>
</evidence>
<organism evidence="5 6">
    <name type="scientific">Cryptococcus depauperatus CBS 7841</name>
    <dbReference type="NCBI Taxonomy" id="1295531"/>
    <lineage>
        <taxon>Eukaryota</taxon>
        <taxon>Fungi</taxon>
        <taxon>Dikarya</taxon>
        <taxon>Basidiomycota</taxon>
        <taxon>Agaricomycotina</taxon>
        <taxon>Tremellomycetes</taxon>
        <taxon>Tremellales</taxon>
        <taxon>Cryptococcaceae</taxon>
        <taxon>Cryptococcus</taxon>
    </lineage>
</organism>
<keyword evidence="6" id="KW-1185">Reference proteome</keyword>
<feature type="compositionally biased region" description="Basic and acidic residues" evidence="4">
    <location>
        <begin position="37"/>
        <end position="55"/>
    </location>
</feature>
<evidence type="ECO:0000313" key="6">
    <source>
        <dbReference type="Proteomes" id="UP000094043"/>
    </source>
</evidence>
<reference evidence="5" key="2">
    <citation type="journal article" date="2022" name="Elife">
        <title>Obligate sexual reproduction of a homothallic fungus closely related to the Cryptococcus pathogenic species complex.</title>
        <authorList>
            <person name="Passer A.R."/>
            <person name="Clancey S.A."/>
            <person name="Shea T."/>
            <person name="David-Palma M."/>
            <person name="Averette A.F."/>
            <person name="Boekhout T."/>
            <person name="Porcel B.M."/>
            <person name="Nowrousian M."/>
            <person name="Cuomo C.A."/>
            <person name="Sun S."/>
            <person name="Heitman J."/>
            <person name="Coelho M.A."/>
        </authorList>
    </citation>
    <scope>NUCLEOTIDE SEQUENCE</scope>
    <source>
        <strain evidence="5">CBS 7841</strain>
    </source>
</reference>
<evidence type="ECO:0000256" key="3">
    <source>
        <dbReference type="ARBA" id="ARBA00023242"/>
    </source>
</evidence>
<evidence type="ECO:0000256" key="2">
    <source>
        <dbReference type="ARBA" id="ARBA00009265"/>
    </source>
</evidence>
<dbReference type="KEGG" id="cdep:91088581"/>
<dbReference type="Gene3D" id="1.25.40.10">
    <property type="entry name" value="Tetratricopeptide repeat domain"/>
    <property type="match status" value="1"/>
</dbReference>
<protein>
    <recommendedName>
        <fullName evidence="7">NRDE-2, necessary for RNA interference-domain-containing protein</fullName>
    </recommendedName>
</protein>
<dbReference type="PANTHER" id="PTHR13471">
    <property type="entry name" value="TETRATRICOPEPTIDE-LIKE HELICAL"/>
    <property type="match status" value="1"/>
</dbReference>
<dbReference type="PANTHER" id="PTHR13471:SF0">
    <property type="entry name" value="NUCLEAR EXOSOME REGULATOR NRDE2"/>
    <property type="match status" value="1"/>
</dbReference>
<feature type="compositionally biased region" description="Basic and acidic residues" evidence="4">
    <location>
        <begin position="132"/>
        <end position="165"/>
    </location>
</feature>
<dbReference type="RefSeq" id="XP_066069855.1">
    <property type="nucleotide sequence ID" value="XM_066213758.1"/>
</dbReference>
<accession>A0AAJ8M1I9</accession>
<name>A0AAJ8M1I9_9TREE</name>
<dbReference type="EMBL" id="CP143788">
    <property type="protein sequence ID" value="WVN89155.1"/>
    <property type="molecule type" value="Genomic_DNA"/>
</dbReference>
<dbReference type="GO" id="GO:0071013">
    <property type="term" value="C:catalytic step 2 spliceosome"/>
    <property type="evidence" value="ECO:0007669"/>
    <property type="project" value="TreeGrafter"/>
</dbReference>
<sequence>MDSPPQYLSFPEFPQNGPKQDQNEEAVPTFSSFPDLPESHLADQDKSQLREEHEKISRKRRRGEQRGSGKDREKAAEKSERKRDKERHDRARDTRRIHGQSGPFNTELREDILRKDRDDEDEHSRHRRHHEPHKDKDRHNRERKRDRSAERRWKEDHRKKEREQAEALIRGESGPIEPSDVTMKKGEERYIERDDGIPWYESLGRESRKGHKSLETAPSHNFFVDTVGDKDSFQYGAATSYSAPRYMRDDNQIVGFNPGLRIVYSREKTQKGIEVAPRGRPFTARYNKQVASSSHHILLKPLLNCSLDFNQEFIEFGGSNRQNKETDIPAWRSITHTVSDDDDDERDIKAAIGSYTTLNQETVRKTIELEAHLHTCPTDISSWLTYSTLHLESSARVKSHGPLGSTMTKAEAEVRLSILGKALDAAQENGHSVALHLAFLETAENVWSVGKVTRRWKNVLRQLEETDAGSEERVDIMAIWLGYIEWCQGPGFGKLKDRAEGDKEVGAVDEVVEVYVECLERLKGGIGMGLGEEAREENLIKIFMRLVMFLKQAARNFFPPSYLSPPAKPSQAQRHEWFMWLTSDFESFWDSEAPRIGEPGAVGWVKTPKETLPPPSTEETVFKHSSNDPMGQWFEAEKHAERVYSLPGRATDLNSEIEDDPFHVVVFDDISPFLFPILLPNVRIHLIYAFMAFMGLPSWPPGLWASATEKWDAYEWTLVESDTKRMEFWPEKPSTKRLMWQTVGGEPMEPIQPASLSHPFTTPVKSWVQSRSTLFAKSGPSGWFRDMDSSDLDGKDVGFVRNVWQLLKDRVADPWFVLLGLALESACRAIKVAKSILADHRDDLCLWDGYARLEHQRGNTQTARTVYATALQAAIQTRPATGKTSHELDLWAGWAELEFEQDEHRCLEVCLMAAGAGEEKTTQLAKADYAATAPKPTTLLRARQEASYQLLTRILYRHISRHPSPPSLYRHILEDACHKYPRNSAFLSLYMHSQVRERVSGRVARLTAAMTAGPGLLWAVWAEAKAAHRTFWDSGGGGAERVQFVLNRGISSPRGKRSAALWLLSVEFQILMGRPKIAKEVWHRALSSLGACKALYLLPFSPLLRPYFSSGELAALAALGVERGLRLRVSPPHVAEEGHVALPDDEALLDDELAFLTERQVLKPY</sequence>
<evidence type="ECO:0000256" key="4">
    <source>
        <dbReference type="SAM" id="MobiDB-lite"/>
    </source>
</evidence>
<dbReference type="InterPro" id="IPR013633">
    <property type="entry name" value="NRDE-2"/>
</dbReference>
<feature type="compositionally biased region" description="Basic and acidic residues" evidence="4">
    <location>
        <begin position="64"/>
        <end position="96"/>
    </location>
</feature>
<proteinExistence type="inferred from homology"/>
<reference evidence="5" key="3">
    <citation type="submission" date="2024-01" db="EMBL/GenBank/DDBJ databases">
        <authorList>
            <person name="Coelho M.A."/>
            <person name="David-Palma M."/>
            <person name="Shea T."/>
            <person name="Sun S."/>
            <person name="Cuomo C.A."/>
            <person name="Heitman J."/>
        </authorList>
    </citation>
    <scope>NUCLEOTIDE SEQUENCE</scope>
    <source>
        <strain evidence="5">CBS 7841</strain>
    </source>
</reference>
<gene>
    <name evidence="5" type="ORF">L203_104371</name>
</gene>
<dbReference type="InterPro" id="IPR011990">
    <property type="entry name" value="TPR-like_helical_dom_sf"/>
</dbReference>
<evidence type="ECO:0000313" key="5">
    <source>
        <dbReference type="EMBL" id="WVN89155.1"/>
    </source>
</evidence>
<reference evidence="5" key="1">
    <citation type="submission" date="2016-06" db="EMBL/GenBank/DDBJ databases">
        <authorList>
            <person name="Cuomo C."/>
            <person name="Litvintseva A."/>
            <person name="Heitman J."/>
            <person name="Chen Y."/>
            <person name="Sun S."/>
            <person name="Springer D."/>
            <person name="Dromer F."/>
            <person name="Young S."/>
            <person name="Zeng Q."/>
            <person name="Chapman S."/>
            <person name="Gujja S."/>
            <person name="Saif S."/>
            <person name="Birren B."/>
        </authorList>
    </citation>
    <scope>NUCLEOTIDE SEQUENCE</scope>
    <source>
        <strain evidence="5">CBS 7841</strain>
    </source>
</reference>
<dbReference type="AlphaFoldDB" id="A0AAJ8M1I9"/>
<dbReference type="GO" id="GO:0031048">
    <property type="term" value="P:regulatory ncRNA-mediated heterochromatin formation"/>
    <property type="evidence" value="ECO:0007669"/>
    <property type="project" value="TreeGrafter"/>
</dbReference>
<comment type="similarity">
    <text evidence="2">Belongs to the NRDE2 family.</text>
</comment>
<feature type="region of interest" description="Disordered" evidence="4">
    <location>
        <begin position="1"/>
        <end position="182"/>
    </location>
</feature>
<dbReference type="GeneID" id="91088581"/>
<dbReference type="Pfam" id="PF08424">
    <property type="entry name" value="NRDE-2"/>
    <property type="match status" value="1"/>
</dbReference>
<evidence type="ECO:0008006" key="7">
    <source>
        <dbReference type="Google" id="ProtNLM"/>
    </source>
</evidence>
<comment type="subcellular location">
    <subcellularLocation>
        <location evidence="1">Nucleus</location>
    </subcellularLocation>
</comment>
<dbReference type="Proteomes" id="UP000094043">
    <property type="component" value="Chromosome 5"/>
</dbReference>
<feature type="compositionally biased region" description="Basic and acidic residues" evidence="4">
    <location>
        <begin position="107"/>
        <end position="117"/>
    </location>
</feature>
<keyword evidence="3" id="KW-0539">Nucleus</keyword>